<evidence type="ECO:0000313" key="1">
    <source>
        <dbReference type="EMBL" id="MCT4700513.1"/>
    </source>
</evidence>
<gene>
    <name evidence="1" type="ORF">MUA00_01590</name>
</gene>
<name>A0A9X2W5S5_9ENTR</name>
<proteinExistence type="predicted"/>
<comment type="caution">
    <text evidence="1">The sequence shown here is derived from an EMBL/GenBank/DDBJ whole genome shotgun (WGS) entry which is preliminary data.</text>
</comment>
<organism evidence="1 2">
    <name type="scientific">Dryocola boscaweniae</name>
    <dbReference type="NCBI Taxonomy" id="2925397"/>
    <lineage>
        <taxon>Bacteria</taxon>
        <taxon>Pseudomonadati</taxon>
        <taxon>Pseudomonadota</taxon>
        <taxon>Gammaproteobacteria</taxon>
        <taxon>Enterobacterales</taxon>
        <taxon>Enterobacteriaceae</taxon>
        <taxon>Dryocola</taxon>
    </lineage>
</organism>
<dbReference type="EMBL" id="JALHAP010000066">
    <property type="protein sequence ID" value="MCT4700513.1"/>
    <property type="molecule type" value="Genomic_DNA"/>
</dbReference>
<dbReference type="RefSeq" id="WP_271121386.1">
    <property type="nucleotide sequence ID" value="NZ_JALHAN010000053.1"/>
</dbReference>
<dbReference type="Proteomes" id="UP001150641">
    <property type="component" value="Unassembled WGS sequence"/>
</dbReference>
<dbReference type="AlphaFoldDB" id="A0A9X2W5S5"/>
<evidence type="ECO:0000313" key="2">
    <source>
        <dbReference type="Proteomes" id="UP001150641"/>
    </source>
</evidence>
<sequence>MTVITSPSSSATASAASASVGTTTVGSALPTQTGDDVDMSNLIVLLQKTNQALRDTLQKRSVSQMQNSYQMAVKSVENKQQAASETKEATLINSLAGGLGGFVGGGLGLGGLKGGNWDIVGKAGVAAVPALGTAIGNLVSMGNTQAASRLQIGADYINDSKNIYDKQSDVDGNNMRMFSQKITDTTRSLTDLYGAMLNAASWK</sequence>
<accession>A0A9X2W5S5</accession>
<protein>
    <submittedName>
        <fullName evidence="1">Uncharacterized protein</fullName>
    </submittedName>
</protein>
<keyword evidence="2" id="KW-1185">Reference proteome</keyword>
<reference evidence="1" key="1">
    <citation type="submission" date="2022-03" db="EMBL/GenBank/DDBJ databases">
        <title>Proposal of a novel genus Dryocolo and two novel species.</title>
        <authorList>
            <person name="Maddock D.W."/>
            <person name="Brady C.L."/>
            <person name="Denman S."/>
            <person name="Arnold D."/>
        </authorList>
    </citation>
    <scope>NUCLEOTIDE SEQUENCE</scope>
    <source>
        <strain evidence="1">H6W4</strain>
    </source>
</reference>